<dbReference type="GeneID" id="25260059"/>
<name>A0A098VPS3_9MICR</name>
<dbReference type="GO" id="GO:0035091">
    <property type="term" value="F:phosphatidylinositol binding"/>
    <property type="evidence" value="ECO:0007669"/>
    <property type="project" value="TreeGrafter"/>
</dbReference>
<dbReference type="InterPro" id="IPR038727">
    <property type="entry name" value="NadR/Ttd14_AAA_dom"/>
</dbReference>
<dbReference type="SUPFAM" id="SSF52540">
    <property type="entry name" value="P-loop containing nucleoside triphosphate hydrolases"/>
    <property type="match status" value="1"/>
</dbReference>
<evidence type="ECO:0000313" key="3">
    <source>
        <dbReference type="Proteomes" id="UP000029725"/>
    </source>
</evidence>
<reference evidence="2 3" key="1">
    <citation type="submission" date="2014-04" db="EMBL/GenBank/DDBJ databases">
        <title>A new species of microsporidia sheds light on the evolution of extreme parasitism.</title>
        <authorList>
            <person name="Haag K.L."/>
            <person name="James T.Y."/>
            <person name="Larsson R."/>
            <person name="Schaer T.M."/>
            <person name="Refardt D."/>
            <person name="Pombert J.-F."/>
            <person name="Ebert D."/>
        </authorList>
    </citation>
    <scope>NUCLEOTIDE SEQUENCE [LARGE SCALE GENOMIC DNA]</scope>
    <source>
        <strain evidence="2 3">UGP3</strain>
        <tissue evidence="2">Spores</tissue>
    </source>
</reference>
<dbReference type="RefSeq" id="XP_013237503.1">
    <property type="nucleotide sequence ID" value="XM_013382049.1"/>
</dbReference>
<dbReference type="AlphaFoldDB" id="A0A098VPS3"/>
<dbReference type="HOGENOM" id="CLU_037796_0_1_1"/>
<dbReference type="InterPro" id="IPR033469">
    <property type="entry name" value="CYTH-like_dom_sf"/>
</dbReference>
<protein>
    <recommendedName>
        <fullName evidence="1">NadR/Ttd14 AAA domain-containing protein</fullName>
    </recommendedName>
</protein>
<organism evidence="2 3">
    <name type="scientific">Mitosporidium daphniae</name>
    <dbReference type="NCBI Taxonomy" id="1485682"/>
    <lineage>
        <taxon>Eukaryota</taxon>
        <taxon>Fungi</taxon>
        <taxon>Fungi incertae sedis</taxon>
        <taxon>Microsporidia</taxon>
        <taxon>Mitosporidium</taxon>
    </lineage>
</organism>
<dbReference type="Pfam" id="PF13521">
    <property type="entry name" value="AAA_28"/>
    <property type="match status" value="1"/>
</dbReference>
<dbReference type="GO" id="GO:0070300">
    <property type="term" value="F:phosphatidic acid binding"/>
    <property type="evidence" value="ECO:0007669"/>
    <property type="project" value="TreeGrafter"/>
</dbReference>
<dbReference type="Proteomes" id="UP000029725">
    <property type="component" value="Unassembled WGS sequence"/>
</dbReference>
<gene>
    <name evidence="2" type="ORF">DI09_46p70</name>
</gene>
<feature type="domain" description="NadR/Ttd14 AAA" evidence="1">
    <location>
        <begin position="17"/>
        <end position="202"/>
    </location>
</feature>
<dbReference type="EMBL" id="JMKJ01000410">
    <property type="protein sequence ID" value="KGG51057.1"/>
    <property type="molecule type" value="Genomic_DNA"/>
</dbReference>
<dbReference type="Gene3D" id="3.40.50.300">
    <property type="entry name" value="P-loop containing nucleotide triphosphate hydrolases"/>
    <property type="match status" value="1"/>
</dbReference>
<dbReference type="OrthoDB" id="6375174at2759"/>
<comment type="caution">
    <text evidence="2">The sequence shown here is derived from an EMBL/GenBank/DDBJ whole genome shotgun (WGS) entry which is preliminary data.</text>
</comment>
<dbReference type="VEuPathDB" id="MicrosporidiaDB:DI09_46p70"/>
<evidence type="ECO:0000259" key="1">
    <source>
        <dbReference type="Pfam" id="PF13521"/>
    </source>
</evidence>
<dbReference type="InterPro" id="IPR053227">
    <property type="entry name" value="TRPL-trafficking_regulator"/>
</dbReference>
<proteinExistence type="predicted"/>
<dbReference type="PANTHER" id="PTHR34932">
    <property type="entry name" value="TRPL TRANSLOCATION DEFECT PROTEIN 14"/>
    <property type="match status" value="1"/>
</dbReference>
<dbReference type="PANTHER" id="PTHR34932:SF1">
    <property type="entry name" value="TRPL TRANSLOCATION DEFECT PROTEIN 14"/>
    <property type="match status" value="1"/>
</dbReference>
<dbReference type="SUPFAM" id="SSF55154">
    <property type="entry name" value="CYTH-like phosphatases"/>
    <property type="match status" value="1"/>
</dbReference>
<dbReference type="InterPro" id="IPR027417">
    <property type="entry name" value="P-loop_NTPase"/>
</dbReference>
<keyword evidence="3" id="KW-1185">Reference proteome</keyword>
<accession>A0A098VPS3</accession>
<sequence>MSDNGITGASPQGRIVKICLTGGPCGGKTSIQVALCDMFENLGWKVFRVPETATILLGAGVSWYDLTGEEAKLFQMHLLKVMLNIEDTFTSVASSMIKRGLNVLILCDRGTMDPGAYIPRPEWISILSELNMDELLLRDQRYDLVLHLMTSAIGAEKFYTMATNEARYESLENARDVDRALANAWVGHPNYALIDNSTDFETKKLRAFEAILTRVGLSDTRFGKGIVKKKYLLMPSAATSVDKGLAIKTPASYASIDEAVVFPAEISFRDFDVRHDYLISTDDSTTRIRRRGFSSSSSYSITQQKTVNGERVEVRRILSPKEYELFLSQTDPSHCPIIKKRRCFLWKERYYQIDLFESPNPGLLLLEAYVVPSPNCTTDSEKKDLPPFLNVSKDITGEKAYSMFHLSSI</sequence>
<dbReference type="Gene3D" id="2.40.320.10">
    <property type="entry name" value="Hypothetical Protein Pfu-838710-001"/>
    <property type="match status" value="1"/>
</dbReference>
<dbReference type="GO" id="GO:0005525">
    <property type="term" value="F:GTP binding"/>
    <property type="evidence" value="ECO:0007669"/>
    <property type="project" value="TreeGrafter"/>
</dbReference>
<evidence type="ECO:0000313" key="2">
    <source>
        <dbReference type="EMBL" id="KGG51057.1"/>
    </source>
</evidence>